<organism evidence="1 2">
    <name type="scientific">Gymnopus androsaceus JB14</name>
    <dbReference type="NCBI Taxonomy" id="1447944"/>
    <lineage>
        <taxon>Eukaryota</taxon>
        <taxon>Fungi</taxon>
        <taxon>Dikarya</taxon>
        <taxon>Basidiomycota</taxon>
        <taxon>Agaricomycotina</taxon>
        <taxon>Agaricomycetes</taxon>
        <taxon>Agaricomycetidae</taxon>
        <taxon>Agaricales</taxon>
        <taxon>Marasmiineae</taxon>
        <taxon>Omphalotaceae</taxon>
        <taxon>Gymnopus</taxon>
    </lineage>
</organism>
<dbReference type="OrthoDB" id="3244206at2759"/>
<evidence type="ECO:0000313" key="1">
    <source>
        <dbReference type="EMBL" id="KAE9399774.1"/>
    </source>
</evidence>
<sequence>MIQFQCHCSSTRTPALCSQNGRPYRDTAPAYNQTNENEAKMQEDLQNIYTSVSSEESKLSVKAPPAELLIITLRKLDLPSIVLFRSFPETLDVLSGIEAWRIKQEKIADQALVSEEYWPNYKVDYPSGLTDDDSAFAEIEKELVELIQQITKGNFVQPEIRVPIEVELQAMTESYLVHVQEQNDKLEKLFDAPGYMYSVGTKLEDVDLDEK</sequence>
<dbReference type="AlphaFoldDB" id="A0A6A4HRV7"/>
<proteinExistence type="predicted"/>
<accession>A0A6A4HRV7</accession>
<reference evidence="1" key="1">
    <citation type="journal article" date="2019" name="Environ. Microbiol.">
        <title>Fungal ecological strategies reflected in gene transcription - a case study of two litter decomposers.</title>
        <authorList>
            <person name="Barbi F."/>
            <person name="Kohler A."/>
            <person name="Barry K."/>
            <person name="Baskaran P."/>
            <person name="Daum C."/>
            <person name="Fauchery L."/>
            <person name="Ihrmark K."/>
            <person name="Kuo A."/>
            <person name="LaButti K."/>
            <person name="Lipzen A."/>
            <person name="Morin E."/>
            <person name="Grigoriev I.V."/>
            <person name="Henrissat B."/>
            <person name="Lindahl B."/>
            <person name="Martin F."/>
        </authorList>
    </citation>
    <scope>NUCLEOTIDE SEQUENCE</scope>
    <source>
        <strain evidence="1">JB14</strain>
    </source>
</reference>
<gene>
    <name evidence="1" type="ORF">BT96DRAFT_1019328</name>
</gene>
<protein>
    <submittedName>
        <fullName evidence="1">Uncharacterized protein</fullName>
    </submittedName>
</protein>
<name>A0A6A4HRV7_9AGAR</name>
<evidence type="ECO:0000313" key="2">
    <source>
        <dbReference type="Proteomes" id="UP000799118"/>
    </source>
</evidence>
<dbReference type="Proteomes" id="UP000799118">
    <property type="component" value="Unassembled WGS sequence"/>
</dbReference>
<dbReference type="EMBL" id="ML769465">
    <property type="protein sequence ID" value="KAE9399774.1"/>
    <property type="molecule type" value="Genomic_DNA"/>
</dbReference>
<keyword evidence="2" id="KW-1185">Reference proteome</keyword>